<sequence length="849" mass="92889">MNKNLLLAWLLLFSGIAPLWSQTAIKGRVTDSQNIPLIGATVLIKDSNTYTLTDESGFFTLANQKEYPISLQINFVSFKETQITLTSPSDQLIEIKLEDDLELSEVLITARRRSEEVQKVPIPLSVVGGPRIEESGSFNVNRVKELVPTVQLYSSNPRNTTLNIRGLGSTFGLTNDGIDPGVGYYVDGVYYARPAATSLDFIDIEQIEVLRGPQGTLFGKNTTAGAFNITTRLPSYTPGGTVELSYGNYGFIQAKSSITGPLSKNLAARVSFSGTQRNGVIENIATGKAINDLNNFGVRGQLLFNPSSKVELILAADATSQRPDGYAQVVAGVVETKRAPYRRFEQIINDLNYQLPSRNAFDRIVDHDTPWRSNNDLGGISLNTDVQLGEGTLTSTTAWRYWNWGPSNDRDFTGLPVLTLSQAPSRHEQFSQEIRYAGDFSKKLSGVLGVFYLSQNLKTSPYHTEESGAAQWRFSQSSTSALWATPGLLDGYGIRTFSTLESVGAAVFGQLDWAITEKLHFLPGIRFNYDQKAVDFKRETYGGLQTTDPALLAIKRSVYAPQQFVADVEDHNWSGQATISYQFNDKINSFGTFSTSYKPVGINLGGLPTANGQPLLELAEVKPEFVKHFELGIKTTPVKGSSLNVTFFNTNIQDYQTLVQTAEVGVNRGYLANAEEVSVTGVELDGNVKVSPFLSINAALAYTDAIYVSFPNAPVPLEETGGESAFKDISGGRLPGVSKWAGSFGGEYTKAAKFFKKSGTFFIGTDVFFRSEFSSSPSPSQFLNVDGYALVNARAGFRVTEGFSAFVWARNLLNQNYYEQLLPAAGNAGHFAAVLGDPVTYGLTFRYAF</sequence>
<dbReference type="Pfam" id="PF13715">
    <property type="entry name" value="CarbopepD_reg_2"/>
    <property type="match status" value="1"/>
</dbReference>
<feature type="domain" description="TonB-dependent receptor-like beta-barrel" evidence="13">
    <location>
        <begin position="361"/>
        <end position="812"/>
    </location>
</feature>
<gene>
    <name evidence="15" type="ORF">ACFPIK_02910</name>
</gene>
<evidence type="ECO:0000313" key="15">
    <source>
        <dbReference type="EMBL" id="MFC5190702.1"/>
    </source>
</evidence>
<keyword evidence="3 11" id="KW-1134">Transmembrane beta strand</keyword>
<evidence type="ECO:0000256" key="2">
    <source>
        <dbReference type="ARBA" id="ARBA00022448"/>
    </source>
</evidence>
<dbReference type="InterPro" id="IPR008969">
    <property type="entry name" value="CarboxyPept-like_regulatory"/>
</dbReference>
<dbReference type="InterPro" id="IPR039426">
    <property type="entry name" value="TonB-dep_rcpt-like"/>
</dbReference>
<evidence type="ECO:0000313" key="16">
    <source>
        <dbReference type="Proteomes" id="UP001596163"/>
    </source>
</evidence>
<keyword evidence="9 11" id="KW-0472">Membrane</keyword>
<evidence type="ECO:0000256" key="9">
    <source>
        <dbReference type="ARBA" id="ARBA00023136"/>
    </source>
</evidence>
<dbReference type="InterPro" id="IPR012910">
    <property type="entry name" value="Plug_dom"/>
</dbReference>
<dbReference type="Gene3D" id="2.60.40.1120">
    <property type="entry name" value="Carboxypeptidase-like, regulatory domain"/>
    <property type="match status" value="1"/>
</dbReference>
<evidence type="ECO:0000256" key="3">
    <source>
        <dbReference type="ARBA" id="ARBA00022452"/>
    </source>
</evidence>
<dbReference type="InterPro" id="IPR000531">
    <property type="entry name" value="Beta-barrel_TonB"/>
</dbReference>
<evidence type="ECO:0000256" key="5">
    <source>
        <dbReference type="ARBA" id="ARBA00022692"/>
    </source>
</evidence>
<proteinExistence type="inferred from homology"/>
<keyword evidence="10 11" id="KW-0998">Cell outer membrane</keyword>
<dbReference type="EMBL" id="JBHSKS010000002">
    <property type="protein sequence ID" value="MFC5190702.1"/>
    <property type="molecule type" value="Genomic_DNA"/>
</dbReference>
<evidence type="ECO:0000256" key="4">
    <source>
        <dbReference type="ARBA" id="ARBA00022496"/>
    </source>
</evidence>
<evidence type="ECO:0000256" key="6">
    <source>
        <dbReference type="ARBA" id="ARBA00023004"/>
    </source>
</evidence>
<dbReference type="PROSITE" id="PS52016">
    <property type="entry name" value="TONB_DEPENDENT_REC_3"/>
    <property type="match status" value="1"/>
</dbReference>
<evidence type="ECO:0000256" key="1">
    <source>
        <dbReference type="ARBA" id="ARBA00004571"/>
    </source>
</evidence>
<evidence type="ECO:0000256" key="12">
    <source>
        <dbReference type="RuleBase" id="RU003357"/>
    </source>
</evidence>
<dbReference type="Proteomes" id="UP001596163">
    <property type="component" value="Unassembled WGS sequence"/>
</dbReference>
<keyword evidence="8 12" id="KW-0798">TonB box</keyword>
<comment type="subcellular location">
    <subcellularLocation>
        <location evidence="1 11">Cell outer membrane</location>
        <topology evidence="1 11">Multi-pass membrane protein</topology>
    </subcellularLocation>
</comment>
<reference evidence="16" key="1">
    <citation type="journal article" date="2019" name="Int. J. Syst. Evol. Microbiol.">
        <title>The Global Catalogue of Microorganisms (GCM) 10K type strain sequencing project: providing services to taxonomists for standard genome sequencing and annotation.</title>
        <authorList>
            <consortium name="The Broad Institute Genomics Platform"/>
            <consortium name="The Broad Institute Genome Sequencing Center for Infectious Disease"/>
            <person name="Wu L."/>
            <person name="Ma J."/>
        </authorList>
    </citation>
    <scope>NUCLEOTIDE SEQUENCE [LARGE SCALE GENOMIC DNA]</scope>
    <source>
        <strain evidence="16">CGMCC 1.7030</strain>
    </source>
</reference>
<evidence type="ECO:0000256" key="8">
    <source>
        <dbReference type="ARBA" id="ARBA00023077"/>
    </source>
</evidence>
<dbReference type="PANTHER" id="PTHR32552">
    <property type="entry name" value="FERRICHROME IRON RECEPTOR-RELATED"/>
    <property type="match status" value="1"/>
</dbReference>
<protein>
    <submittedName>
        <fullName evidence="15">TonB-dependent receptor</fullName>
    </submittedName>
</protein>
<keyword evidence="2 11" id="KW-0813">Transport</keyword>
<dbReference type="InterPro" id="IPR036942">
    <property type="entry name" value="Beta-barrel_TonB_sf"/>
</dbReference>
<evidence type="ECO:0000256" key="11">
    <source>
        <dbReference type="PROSITE-ProRule" id="PRU01360"/>
    </source>
</evidence>
<dbReference type="Gene3D" id="2.40.170.20">
    <property type="entry name" value="TonB-dependent receptor, beta-barrel domain"/>
    <property type="match status" value="1"/>
</dbReference>
<dbReference type="SUPFAM" id="SSF56935">
    <property type="entry name" value="Porins"/>
    <property type="match status" value="1"/>
</dbReference>
<evidence type="ECO:0000259" key="13">
    <source>
        <dbReference type="Pfam" id="PF00593"/>
    </source>
</evidence>
<evidence type="ECO:0000259" key="14">
    <source>
        <dbReference type="Pfam" id="PF07715"/>
    </source>
</evidence>
<dbReference type="PANTHER" id="PTHR32552:SF81">
    <property type="entry name" value="TONB-DEPENDENT OUTER MEMBRANE RECEPTOR"/>
    <property type="match status" value="1"/>
</dbReference>
<dbReference type="CDD" id="cd01347">
    <property type="entry name" value="ligand_gated_channel"/>
    <property type="match status" value="1"/>
</dbReference>
<keyword evidence="5 11" id="KW-0812">Transmembrane</keyword>
<feature type="domain" description="TonB-dependent receptor plug" evidence="14">
    <location>
        <begin position="117"/>
        <end position="226"/>
    </location>
</feature>
<keyword evidence="6" id="KW-0408">Iron</keyword>
<keyword evidence="4" id="KW-0410">Iron transport</keyword>
<name>A0ABW0BSI5_9BACT</name>
<dbReference type="Pfam" id="PF00593">
    <property type="entry name" value="TonB_dep_Rec_b-barrel"/>
    <property type="match status" value="1"/>
</dbReference>
<evidence type="ECO:0000256" key="10">
    <source>
        <dbReference type="ARBA" id="ARBA00023237"/>
    </source>
</evidence>
<comment type="caution">
    <text evidence="15">The sequence shown here is derived from an EMBL/GenBank/DDBJ whole genome shotgun (WGS) entry which is preliminary data.</text>
</comment>
<evidence type="ECO:0000256" key="7">
    <source>
        <dbReference type="ARBA" id="ARBA00023065"/>
    </source>
</evidence>
<dbReference type="RefSeq" id="WP_377912040.1">
    <property type="nucleotide sequence ID" value="NZ_JBHSKS010000002.1"/>
</dbReference>
<keyword evidence="15" id="KW-0675">Receptor</keyword>
<keyword evidence="16" id="KW-1185">Reference proteome</keyword>
<dbReference type="SUPFAM" id="SSF49464">
    <property type="entry name" value="Carboxypeptidase regulatory domain-like"/>
    <property type="match status" value="1"/>
</dbReference>
<accession>A0ABW0BSI5</accession>
<keyword evidence="7" id="KW-0406">Ion transport</keyword>
<dbReference type="Pfam" id="PF07715">
    <property type="entry name" value="Plug"/>
    <property type="match status" value="1"/>
</dbReference>
<comment type="similarity">
    <text evidence="11 12">Belongs to the TonB-dependent receptor family.</text>
</comment>
<organism evidence="15 16">
    <name type="scientific">Algoriphagus aquatilis</name>
    <dbReference type="NCBI Taxonomy" id="490186"/>
    <lineage>
        <taxon>Bacteria</taxon>
        <taxon>Pseudomonadati</taxon>
        <taxon>Bacteroidota</taxon>
        <taxon>Cytophagia</taxon>
        <taxon>Cytophagales</taxon>
        <taxon>Cyclobacteriaceae</taxon>
        <taxon>Algoriphagus</taxon>
    </lineage>
</organism>